<protein>
    <submittedName>
        <fullName evidence="1">23267_t:CDS:1</fullName>
    </submittedName>
</protein>
<reference evidence="1" key="1">
    <citation type="submission" date="2021-06" db="EMBL/GenBank/DDBJ databases">
        <authorList>
            <person name="Kallberg Y."/>
            <person name="Tangrot J."/>
            <person name="Rosling A."/>
        </authorList>
    </citation>
    <scope>NUCLEOTIDE SEQUENCE</scope>
    <source>
        <strain evidence="1">MA453B</strain>
    </source>
</reference>
<name>A0A9N9NMP6_9GLOM</name>
<comment type="caution">
    <text evidence="1">The sequence shown here is derived from an EMBL/GenBank/DDBJ whole genome shotgun (WGS) entry which is preliminary data.</text>
</comment>
<accession>A0A9N9NMP6</accession>
<dbReference type="Proteomes" id="UP000789405">
    <property type="component" value="Unassembled WGS sequence"/>
</dbReference>
<gene>
    <name evidence="1" type="ORF">DERYTH_LOCUS17020</name>
</gene>
<dbReference type="AlphaFoldDB" id="A0A9N9NMP6"/>
<feature type="non-terminal residue" evidence="1">
    <location>
        <position position="87"/>
    </location>
</feature>
<proteinExistence type="predicted"/>
<keyword evidence="2" id="KW-1185">Reference proteome</keyword>
<dbReference type="EMBL" id="CAJVPY010015548">
    <property type="protein sequence ID" value="CAG8752355.1"/>
    <property type="molecule type" value="Genomic_DNA"/>
</dbReference>
<evidence type="ECO:0000313" key="2">
    <source>
        <dbReference type="Proteomes" id="UP000789405"/>
    </source>
</evidence>
<sequence>MASNSNISTTSPANDPAYKVSTSSTIDELYIEEGIKKSGAYKNLNAGNIELLIEQAKKSLTESDEPVLQVIFEERFLPIHYVPELFM</sequence>
<organism evidence="1 2">
    <name type="scientific">Dentiscutata erythropus</name>
    <dbReference type="NCBI Taxonomy" id="1348616"/>
    <lineage>
        <taxon>Eukaryota</taxon>
        <taxon>Fungi</taxon>
        <taxon>Fungi incertae sedis</taxon>
        <taxon>Mucoromycota</taxon>
        <taxon>Glomeromycotina</taxon>
        <taxon>Glomeromycetes</taxon>
        <taxon>Diversisporales</taxon>
        <taxon>Gigasporaceae</taxon>
        <taxon>Dentiscutata</taxon>
    </lineage>
</organism>
<evidence type="ECO:0000313" key="1">
    <source>
        <dbReference type="EMBL" id="CAG8752355.1"/>
    </source>
</evidence>